<name>A0A9D4XAX9_PEA</name>
<keyword evidence="2" id="KW-1185">Reference proteome</keyword>
<proteinExistence type="predicted"/>
<comment type="caution">
    <text evidence="1">The sequence shown here is derived from an EMBL/GenBank/DDBJ whole genome shotgun (WGS) entry which is preliminary data.</text>
</comment>
<dbReference type="Gramene" id="Psat04G0243200-T1">
    <property type="protein sequence ID" value="KAI5417808.1"/>
    <property type="gene ID" value="KIW84_042432"/>
</dbReference>
<gene>
    <name evidence="1" type="ORF">KIW84_042432</name>
</gene>
<evidence type="ECO:0000313" key="1">
    <source>
        <dbReference type="EMBL" id="KAI5417808.1"/>
    </source>
</evidence>
<evidence type="ECO:0000313" key="2">
    <source>
        <dbReference type="Proteomes" id="UP001058974"/>
    </source>
</evidence>
<organism evidence="1 2">
    <name type="scientific">Pisum sativum</name>
    <name type="common">Garden pea</name>
    <name type="synonym">Lathyrus oleraceus</name>
    <dbReference type="NCBI Taxonomy" id="3888"/>
    <lineage>
        <taxon>Eukaryota</taxon>
        <taxon>Viridiplantae</taxon>
        <taxon>Streptophyta</taxon>
        <taxon>Embryophyta</taxon>
        <taxon>Tracheophyta</taxon>
        <taxon>Spermatophyta</taxon>
        <taxon>Magnoliopsida</taxon>
        <taxon>eudicotyledons</taxon>
        <taxon>Gunneridae</taxon>
        <taxon>Pentapetalae</taxon>
        <taxon>rosids</taxon>
        <taxon>fabids</taxon>
        <taxon>Fabales</taxon>
        <taxon>Fabaceae</taxon>
        <taxon>Papilionoideae</taxon>
        <taxon>50 kb inversion clade</taxon>
        <taxon>NPAAA clade</taxon>
        <taxon>Hologalegina</taxon>
        <taxon>IRL clade</taxon>
        <taxon>Fabeae</taxon>
        <taxon>Lathyrus</taxon>
    </lineage>
</organism>
<accession>A0A9D4XAX9</accession>
<dbReference type="AlphaFoldDB" id="A0A9D4XAX9"/>
<sequence length="150" mass="16703">MPYRLIALTSIPALIPQYQALQPQYEVITTNVEASQALELIYQKILSFVDVLIVGNNTLPKHGGSGVNVICVEFKVCLQHLIDQLVIQFTRARIDKVVVVVVPVFDQERLLKPLVVPYQRSANPTPMKKIEPNVIHVSTSFSVNSTKAVP</sequence>
<protein>
    <submittedName>
        <fullName evidence="1">Uncharacterized protein</fullName>
    </submittedName>
</protein>
<reference evidence="1 2" key="1">
    <citation type="journal article" date="2022" name="Nat. Genet.">
        <title>Improved pea reference genome and pan-genome highlight genomic features and evolutionary characteristics.</title>
        <authorList>
            <person name="Yang T."/>
            <person name="Liu R."/>
            <person name="Luo Y."/>
            <person name="Hu S."/>
            <person name="Wang D."/>
            <person name="Wang C."/>
            <person name="Pandey M.K."/>
            <person name="Ge S."/>
            <person name="Xu Q."/>
            <person name="Li N."/>
            <person name="Li G."/>
            <person name="Huang Y."/>
            <person name="Saxena R.K."/>
            <person name="Ji Y."/>
            <person name="Li M."/>
            <person name="Yan X."/>
            <person name="He Y."/>
            <person name="Liu Y."/>
            <person name="Wang X."/>
            <person name="Xiang C."/>
            <person name="Varshney R.K."/>
            <person name="Ding H."/>
            <person name="Gao S."/>
            <person name="Zong X."/>
        </authorList>
    </citation>
    <scope>NUCLEOTIDE SEQUENCE [LARGE SCALE GENOMIC DNA]</scope>
    <source>
        <strain evidence="1 2">cv. Zhongwan 6</strain>
    </source>
</reference>
<dbReference type="EMBL" id="JAMSHJ010000004">
    <property type="protein sequence ID" value="KAI5417808.1"/>
    <property type="molecule type" value="Genomic_DNA"/>
</dbReference>
<dbReference type="Proteomes" id="UP001058974">
    <property type="component" value="Chromosome 4"/>
</dbReference>